<evidence type="ECO:0000256" key="4">
    <source>
        <dbReference type="ARBA" id="ARBA00022917"/>
    </source>
</evidence>
<keyword evidence="7" id="KW-0963">Cytoplasm</keyword>
<dbReference type="InterPro" id="IPR000795">
    <property type="entry name" value="T_Tr_GTP-bd_dom"/>
</dbReference>
<dbReference type="GO" id="GO:0005525">
    <property type="term" value="F:GTP binding"/>
    <property type="evidence" value="ECO:0007669"/>
    <property type="project" value="UniProtKB-UniRule"/>
</dbReference>
<dbReference type="FunFam" id="3.30.70.240:FF:000001">
    <property type="entry name" value="Elongation factor G"/>
    <property type="match status" value="1"/>
</dbReference>
<evidence type="ECO:0000256" key="6">
    <source>
        <dbReference type="ARBA" id="ARBA00024731"/>
    </source>
</evidence>
<dbReference type="Gene3D" id="3.40.50.300">
    <property type="entry name" value="P-loop containing nucleotide triphosphate hydrolases"/>
    <property type="match status" value="1"/>
</dbReference>
<dbReference type="InterPro" id="IPR035649">
    <property type="entry name" value="EFG_V"/>
</dbReference>
<gene>
    <name evidence="10" type="primary">fusA_2</name>
    <name evidence="7" type="synonym">fusA</name>
    <name evidence="10" type="ORF">BGE01nite_12800</name>
</gene>
<dbReference type="PRINTS" id="PR00315">
    <property type="entry name" value="ELONGATNFCT"/>
</dbReference>
<name>A0A512M5I6_9BACT</name>
<dbReference type="CDD" id="cd16262">
    <property type="entry name" value="EFG_III"/>
    <property type="match status" value="1"/>
</dbReference>
<dbReference type="PROSITE" id="PS00301">
    <property type="entry name" value="G_TR_1"/>
    <property type="match status" value="1"/>
</dbReference>
<dbReference type="Pfam" id="PF00679">
    <property type="entry name" value="EFG_C"/>
    <property type="match status" value="1"/>
</dbReference>
<evidence type="ECO:0000256" key="1">
    <source>
        <dbReference type="ARBA" id="ARBA00005870"/>
    </source>
</evidence>
<dbReference type="SMART" id="SM00838">
    <property type="entry name" value="EFG_C"/>
    <property type="match status" value="1"/>
</dbReference>
<dbReference type="NCBIfam" id="TIGR00231">
    <property type="entry name" value="small_GTP"/>
    <property type="match status" value="1"/>
</dbReference>
<dbReference type="NCBIfam" id="TIGR00484">
    <property type="entry name" value="EF-G"/>
    <property type="match status" value="1"/>
</dbReference>
<organism evidence="10 11">
    <name type="scientific">Brevifollis gellanilyticus</name>
    <dbReference type="NCBI Taxonomy" id="748831"/>
    <lineage>
        <taxon>Bacteria</taxon>
        <taxon>Pseudomonadati</taxon>
        <taxon>Verrucomicrobiota</taxon>
        <taxon>Verrucomicrobiia</taxon>
        <taxon>Verrucomicrobiales</taxon>
        <taxon>Verrucomicrobiaceae</taxon>
    </lineage>
</organism>
<dbReference type="InterPro" id="IPR031157">
    <property type="entry name" value="G_TR_CS"/>
</dbReference>
<dbReference type="EMBL" id="BKAG01000006">
    <property type="protein sequence ID" value="GEP41989.1"/>
    <property type="molecule type" value="Genomic_DNA"/>
</dbReference>
<evidence type="ECO:0000256" key="2">
    <source>
        <dbReference type="ARBA" id="ARBA00022741"/>
    </source>
</evidence>
<dbReference type="PANTHER" id="PTHR43261:SF1">
    <property type="entry name" value="RIBOSOME-RELEASING FACTOR 2, MITOCHONDRIAL"/>
    <property type="match status" value="1"/>
</dbReference>
<dbReference type="Gene3D" id="2.40.30.10">
    <property type="entry name" value="Translation factors"/>
    <property type="match status" value="1"/>
</dbReference>
<dbReference type="Gene3D" id="3.30.70.240">
    <property type="match status" value="1"/>
</dbReference>
<keyword evidence="4 7" id="KW-0648">Protein biosynthesis</keyword>
<comment type="similarity">
    <text evidence="1 7">Belongs to the TRAFAC class translation factor GTPase superfamily. Classic translation factor GTPase family. EF-G/EF-2 subfamily.</text>
</comment>
<dbReference type="InterPro" id="IPR035647">
    <property type="entry name" value="EFG_III/V"/>
</dbReference>
<dbReference type="InterPro" id="IPR053905">
    <property type="entry name" value="EF-G-like_DII"/>
</dbReference>
<accession>A0A512M5I6</accession>
<dbReference type="GO" id="GO:0005737">
    <property type="term" value="C:cytoplasm"/>
    <property type="evidence" value="ECO:0007669"/>
    <property type="project" value="UniProtKB-SubCell"/>
</dbReference>
<dbReference type="InterPro" id="IPR005225">
    <property type="entry name" value="Small_GTP-bd"/>
</dbReference>
<dbReference type="InterPro" id="IPR005517">
    <property type="entry name" value="Transl_elong_EFG/EF2_IV"/>
</dbReference>
<dbReference type="CDD" id="cd04088">
    <property type="entry name" value="EFG_mtEFG_II"/>
    <property type="match status" value="1"/>
</dbReference>
<dbReference type="CDD" id="cd03713">
    <property type="entry name" value="EFG_mtEFG_C"/>
    <property type="match status" value="1"/>
</dbReference>
<dbReference type="GO" id="GO:0003924">
    <property type="term" value="F:GTPase activity"/>
    <property type="evidence" value="ECO:0007669"/>
    <property type="project" value="InterPro"/>
</dbReference>
<dbReference type="SUPFAM" id="SSF54211">
    <property type="entry name" value="Ribosomal protein S5 domain 2-like"/>
    <property type="match status" value="1"/>
</dbReference>
<feature type="binding site" evidence="7">
    <location>
        <begin position="151"/>
        <end position="154"/>
    </location>
    <ligand>
        <name>GTP</name>
        <dbReference type="ChEBI" id="CHEBI:37565"/>
    </ligand>
</feature>
<feature type="binding site" evidence="7">
    <location>
        <begin position="97"/>
        <end position="101"/>
    </location>
    <ligand>
        <name>GTP</name>
        <dbReference type="ChEBI" id="CHEBI:37565"/>
    </ligand>
</feature>
<dbReference type="Gene3D" id="3.30.70.870">
    <property type="entry name" value="Elongation Factor G (Translational Gtpase), domain 3"/>
    <property type="match status" value="1"/>
</dbReference>
<comment type="subcellular location">
    <subcellularLocation>
        <location evidence="7">Cytoplasm</location>
    </subcellularLocation>
</comment>
<dbReference type="AlphaFoldDB" id="A0A512M5I6"/>
<evidence type="ECO:0000259" key="9">
    <source>
        <dbReference type="PROSITE" id="PS51722"/>
    </source>
</evidence>
<dbReference type="FunFam" id="3.40.50.300:FF:000029">
    <property type="entry name" value="Elongation factor G"/>
    <property type="match status" value="1"/>
</dbReference>
<dbReference type="HAMAP" id="MF_00054_B">
    <property type="entry name" value="EF_G_EF_2_B"/>
    <property type="match status" value="1"/>
</dbReference>
<evidence type="ECO:0000256" key="7">
    <source>
        <dbReference type="HAMAP-Rule" id="MF_00054"/>
    </source>
</evidence>
<sequence length="690" mass="74796">MKLHLTNSTARIRNIGIAAHIDAGKTTLTERILYYAGAIHTCGDVHDGNTATDFSPIEKDKGITISSAAAPCIWTPRPVEALTRLFAGQQHRLNIIDTPGHVDFTAEVERSLRVLDGAIAVFCGVGGVQPQSETVWRQADRYRVPRIAFINKMDRLGADFTRVVHELRHKLRANAWPVMLPWGAEADLIGQIDLIDERALRADSTSPTGFTVEAIPEDWRDAANEARRALIQAVADLDDEIATLWLEERPVPALTLREAVRRQTIAGKLIPVLGGSAYKHIGVQSLVDAVVDFLPAPEEVRRESPITAPLAALAFKVVRHPQAGRLVYVRVYSGSLEKGLTLVNPRLGKTERCGRLLRVFADRRDELEQVDAGDICAISGLRDFSTGDTLCLPEHPVSLEPPVFPEPVVSMAIEPARSVDQSRLATALSRLSDEDPTFRVRTHEETGQCLISGMGELHLEVIREKLRLEHSLETIAGAPEIACRETITCTSEADHLLKKQNGGSGMYARVKLALRPLERGSGVVIEDAVVGGTIPAAFMNSVHRGIEDAALAGPLAGSPLVDLQVRIVDGASHAKDSNDQAFRLAAAEALREAVRAAAPVLLEPVMRVECTVPEDHQGDILGDLNRRRARIVGIDQRGAEAGVLAEVPLAELFGYAGAIRSLSRGRASYSMSPSSYEAVPVSALPALLKG</sequence>
<dbReference type="InterPro" id="IPR000640">
    <property type="entry name" value="EFG_V-like"/>
</dbReference>
<dbReference type="Pfam" id="PF22042">
    <property type="entry name" value="EF-G_D2"/>
    <property type="match status" value="1"/>
</dbReference>
<dbReference type="InterPro" id="IPR027417">
    <property type="entry name" value="P-loop_NTPase"/>
</dbReference>
<dbReference type="SUPFAM" id="SSF54980">
    <property type="entry name" value="EF-G C-terminal domain-like"/>
    <property type="match status" value="2"/>
</dbReference>
<reference evidence="10 11" key="1">
    <citation type="submission" date="2019-07" db="EMBL/GenBank/DDBJ databases">
        <title>Whole genome shotgun sequence of Brevifollis gellanilyticus NBRC 108608.</title>
        <authorList>
            <person name="Hosoyama A."/>
            <person name="Uohara A."/>
            <person name="Ohji S."/>
            <person name="Ichikawa N."/>
        </authorList>
    </citation>
    <scope>NUCLEOTIDE SEQUENCE [LARGE SCALE GENOMIC DNA]</scope>
    <source>
        <strain evidence="10 11">NBRC 108608</strain>
    </source>
</reference>
<dbReference type="InterPro" id="IPR020568">
    <property type="entry name" value="Ribosomal_Su5_D2-typ_SF"/>
</dbReference>
<comment type="function">
    <text evidence="6 7">Catalyzes the GTP-dependent ribosomal translocation step during translation elongation. During this step, the ribosome changes from the pre-translocational (PRE) to the post-translocational (POST) state as the newly formed A-site-bound peptidyl-tRNA and P-site-bound deacylated tRNA move to the P and E sites, respectively. Catalyzes the coordinated movement of the two tRNA molecules, the mRNA and conformational changes in the ribosome.</text>
</comment>
<evidence type="ECO:0000256" key="8">
    <source>
        <dbReference type="NCBIfam" id="TIGR00484"/>
    </source>
</evidence>
<keyword evidence="3 7" id="KW-0251">Elongation factor</keyword>
<dbReference type="Proteomes" id="UP000321577">
    <property type="component" value="Unassembled WGS sequence"/>
</dbReference>
<dbReference type="PROSITE" id="PS51722">
    <property type="entry name" value="G_TR_2"/>
    <property type="match status" value="1"/>
</dbReference>
<dbReference type="Pfam" id="PF14492">
    <property type="entry name" value="EFG_III"/>
    <property type="match status" value="1"/>
</dbReference>
<feature type="domain" description="Tr-type G" evidence="9">
    <location>
        <begin position="10"/>
        <end position="298"/>
    </location>
</feature>
<evidence type="ECO:0000313" key="10">
    <source>
        <dbReference type="EMBL" id="GEP41989.1"/>
    </source>
</evidence>
<feature type="binding site" evidence="7">
    <location>
        <begin position="19"/>
        <end position="26"/>
    </location>
    <ligand>
        <name>GTP</name>
        <dbReference type="ChEBI" id="CHEBI:37565"/>
    </ligand>
</feature>
<dbReference type="InterPro" id="IPR041095">
    <property type="entry name" value="EFG_II"/>
</dbReference>
<dbReference type="GO" id="GO:0032790">
    <property type="term" value="P:ribosome disassembly"/>
    <property type="evidence" value="ECO:0007669"/>
    <property type="project" value="TreeGrafter"/>
</dbReference>
<dbReference type="CDD" id="cd01886">
    <property type="entry name" value="EF-G"/>
    <property type="match status" value="1"/>
</dbReference>
<keyword evidence="2 7" id="KW-0547">Nucleotide-binding</keyword>
<dbReference type="PANTHER" id="PTHR43261">
    <property type="entry name" value="TRANSLATION ELONGATION FACTOR G-RELATED"/>
    <property type="match status" value="1"/>
</dbReference>
<dbReference type="RefSeq" id="WP_146849588.1">
    <property type="nucleotide sequence ID" value="NZ_BKAG01000006.1"/>
</dbReference>
<protein>
    <recommendedName>
        <fullName evidence="7 8">Elongation factor G</fullName>
        <shortName evidence="7">EF-G</shortName>
    </recommendedName>
</protein>
<dbReference type="SUPFAM" id="SSF50447">
    <property type="entry name" value="Translation proteins"/>
    <property type="match status" value="1"/>
</dbReference>
<dbReference type="NCBIfam" id="NF009381">
    <property type="entry name" value="PRK12740.1-5"/>
    <property type="match status" value="1"/>
</dbReference>
<dbReference type="InterPro" id="IPR009022">
    <property type="entry name" value="EFG_III"/>
</dbReference>
<comment type="caution">
    <text evidence="10">The sequence shown here is derived from an EMBL/GenBank/DDBJ whole genome shotgun (WGS) entry which is preliminary data.</text>
</comment>
<proteinExistence type="inferred from homology"/>
<evidence type="ECO:0000256" key="3">
    <source>
        <dbReference type="ARBA" id="ARBA00022768"/>
    </source>
</evidence>
<keyword evidence="5 7" id="KW-0342">GTP-binding</keyword>
<dbReference type="Pfam" id="PF00009">
    <property type="entry name" value="GTP_EFTU"/>
    <property type="match status" value="1"/>
</dbReference>
<dbReference type="GO" id="GO:0003746">
    <property type="term" value="F:translation elongation factor activity"/>
    <property type="evidence" value="ECO:0007669"/>
    <property type="project" value="UniProtKB-UniRule"/>
</dbReference>
<dbReference type="Gene3D" id="3.30.230.10">
    <property type="match status" value="1"/>
</dbReference>
<evidence type="ECO:0000313" key="11">
    <source>
        <dbReference type="Proteomes" id="UP000321577"/>
    </source>
</evidence>
<dbReference type="InterPro" id="IPR014721">
    <property type="entry name" value="Ribsml_uS5_D2-typ_fold_subgr"/>
</dbReference>
<evidence type="ECO:0000256" key="5">
    <source>
        <dbReference type="ARBA" id="ARBA00023134"/>
    </source>
</evidence>
<dbReference type="OrthoDB" id="175077at2"/>
<dbReference type="InterPro" id="IPR004540">
    <property type="entry name" value="Transl_elong_EFG/EF2"/>
</dbReference>
<dbReference type="SUPFAM" id="SSF52540">
    <property type="entry name" value="P-loop containing nucleoside triphosphate hydrolases"/>
    <property type="match status" value="1"/>
</dbReference>
<keyword evidence="11" id="KW-1185">Reference proteome</keyword>
<dbReference type="Pfam" id="PF03764">
    <property type="entry name" value="EFG_IV"/>
    <property type="match status" value="1"/>
</dbReference>
<dbReference type="InterPro" id="IPR009000">
    <property type="entry name" value="Transl_B-barrel_sf"/>
</dbReference>
<dbReference type="SMART" id="SM00889">
    <property type="entry name" value="EFG_IV"/>
    <property type="match status" value="1"/>
</dbReference>
<dbReference type="FunFam" id="3.30.70.870:FF:000002">
    <property type="entry name" value="Translation elongation factor 2"/>
    <property type="match status" value="1"/>
</dbReference>